<feature type="domain" description="N-acetyltransferase" evidence="1">
    <location>
        <begin position="29"/>
        <end position="159"/>
    </location>
</feature>
<dbReference type="AlphaFoldDB" id="A0A0K1PEP9"/>
<dbReference type="OrthoDB" id="9813917at2"/>
<accession>A0A0K1PEP9</accession>
<dbReference type="SUPFAM" id="SSF55729">
    <property type="entry name" value="Acyl-CoA N-acyltransferases (Nat)"/>
    <property type="match status" value="1"/>
</dbReference>
<evidence type="ECO:0000313" key="3">
    <source>
        <dbReference type="Proteomes" id="UP000055590"/>
    </source>
</evidence>
<dbReference type="Proteomes" id="UP000055590">
    <property type="component" value="Chromosome"/>
</dbReference>
<dbReference type="GO" id="GO:0016747">
    <property type="term" value="F:acyltransferase activity, transferring groups other than amino-acyl groups"/>
    <property type="evidence" value="ECO:0007669"/>
    <property type="project" value="InterPro"/>
</dbReference>
<name>A0A0K1PEP9_9BACT</name>
<dbReference type="CDD" id="cd04301">
    <property type="entry name" value="NAT_SF"/>
    <property type="match status" value="1"/>
</dbReference>
<reference evidence="2 3" key="1">
    <citation type="submission" date="2015-08" db="EMBL/GenBank/DDBJ databases">
        <authorList>
            <person name="Babu N.S."/>
            <person name="Beckwith C.J."/>
            <person name="Beseler K.G."/>
            <person name="Brison A."/>
            <person name="Carone J.V."/>
            <person name="Caskin T.P."/>
            <person name="Diamond M."/>
            <person name="Durham M.E."/>
            <person name="Foxe J.M."/>
            <person name="Go M."/>
            <person name="Henderson B.A."/>
            <person name="Jones I.B."/>
            <person name="McGettigan J.A."/>
            <person name="Micheletti S.J."/>
            <person name="Nasrallah M.E."/>
            <person name="Ortiz D."/>
            <person name="Piller C.R."/>
            <person name="Privatt S.R."/>
            <person name="Schneider S.L."/>
            <person name="Sharp S."/>
            <person name="Smith T.C."/>
            <person name="Stanton J.D."/>
            <person name="Ullery H.E."/>
            <person name="Wilson R.J."/>
            <person name="Serrano M.G."/>
            <person name="Buck G."/>
            <person name="Lee V."/>
            <person name="Wang Y."/>
            <person name="Carvalho R."/>
            <person name="Voegtly L."/>
            <person name="Shi R."/>
            <person name="Duckworth R."/>
            <person name="Johnson A."/>
            <person name="Loviza R."/>
            <person name="Walstead R."/>
            <person name="Shah Z."/>
            <person name="Kiflezghi M."/>
            <person name="Wade K."/>
            <person name="Ball S.L."/>
            <person name="Bradley K.W."/>
            <person name="Asai D.J."/>
            <person name="Bowman C.A."/>
            <person name="Russell D.A."/>
            <person name="Pope W.H."/>
            <person name="Jacobs-Sera D."/>
            <person name="Hendrix R.W."/>
            <person name="Hatfull G.F."/>
        </authorList>
    </citation>
    <scope>NUCLEOTIDE SEQUENCE [LARGE SCALE GENOMIC DNA]</scope>
    <source>
        <strain evidence="2 3">DSM 27710</strain>
    </source>
</reference>
<evidence type="ECO:0000259" key="1">
    <source>
        <dbReference type="PROSITE" id="PS51186"/>
    </source>
</evidence>
<evidence type="ECO:0000313" key="2">
    <source>
        <dbReference type="EMBL" id="AKU91977.1"/>
    </source>
</evidence>
<dbReference type="KEGG" id="vin:AKJ08_2364"/>
<organism evidence="2 3">
    <name type="scientific">Vulgatibacter incomptus</name>
    <dbReference type="NCBI Taxonomy" id="1391653"/>
    <lineage>
        <taxon>Bacteria</taxon>
        <taxon>Pseudomonadati</taxon>
        <taxon>Myxococcota</taxon>
        <taxon>Myxococcia</taxon>
        <taxon>Myxococcales</taxon>
        <taxon>Cystobacterineae</taxon>
        <taxon>Vulgatibacteraceae</taxon>
        <taxon>Vulgatibacter</taxon>
    </lineage>
</organism>
<dbReference type="PROSITE" id="PS51186">
    <property type="entry name" value="GNAT"/>
    <property type="match status" value="1"/>
</dbReference>
<dbReference type="Pfam" id="PF00583">
    <property type="entry name" value="Acetyltransf_1"/>
    <property type="match status" value="1"/>
</dbReference>
<protein>
    <submittedName>
        <fullName evidence="2">Acetyltransferase, GNAT family</fullName>
    </submittedName>
</protein>
<dbReference type="STRING" id="1391653.AKJ08_2364"/>
<gene>
    <name evidence="2" type="ORF">AKJ08_2364</name>
</gene>
<keyword evidence="2" id="KW-0808">Transferase</keyword>
<keyword evidence="3" id="KW-1185">Reference proteome</keyword>
<proteinExistence type="predicted"/>
<dbReference type="InterPro" id="IPR000182">
    <property type="entry name" value="GNAT_dom"/>
</dbReference>
<dbReference type="InterPro" id="IPR016181">
    <property type="entry name" value="Acyl_CoA_acyltransferase"/>
</dbReference>
<dbReference type="RefSeq" id="WP_050726209.1">
    <property type="nucleotide sequence ID" value="NZ_CP012332.1"/>
</dbReference>
<dbReference type="Gene3D" id="3.40.630.30">
    <property type="match status" value="1"/>
</dbReference>
<dbReference type="EMBL" id="CP012332">
    <property type="protein sequence ID" value="AKU91977.1"/>
    <property type="molecule type" value="Genomic_DNA"/>
</dbReference>
<sequence length="161" mass="18487">MQLPPFSLRPVGPGDEPFLLAVYASTREEELRPVPWSDAEKEAFVRFQFEAQHKQYREHCADARFDVICVGDRPVGRLYVHRSAEEIRIIDIALLTAERGRGIGSALLERFLAESRETGVPVRIHVEKHNPAMRLYTRLGFVPIADRGVYLFLEWKARNDA</sequence>